<evidence type="ECO:0000256" key="1">
    <source>
        <dbReference type="ARBA" id="ARBA00004496"/>
    </source>
</evidence>
<evidence type="ECO:0000256" key="8">
    <source>
        <dbReference type="ARBA" id="ARBA00038613"/>
    </source>
</evidence>
<dbReference type="AlphaFoldDB" id="A0AA90SU71"/>
<evidence type="ECO:0000256" key="7">
    <source>
        <dbReference type="ARBA" id="ARBA00037721"/>
    </source>
</evidence>
<keyword evidence="13" id="KW-1185">Reference proteome</keyword>
<comment type="caution">
    <text evidence="12">The sequence shown here is derived from an EMBL/GenBank/DDBJ whole genome shotgun (WGS) entry which is preliminary data.</text>
</comment>
<dbReference type="PROSITE" id="PS51898">
    <property type="entry name" value="TYR_RECOMBINASE"/>
    <property type="match status" value="1"/>
</dbReference>
<dbReference type="Proteomes" id="UP001178148">
    <property type="component" value="Unassembled WGS sequence"/>
</dbReference>
<keyword evidence="6" id="KW-0233">DNA recombination</keyword>
<keyword evidence="5 9" id="KW-0238">DNA-binding</keyword>
<name>A0AA90SU71_9GAMM</name>
<dbReference type="FunFam" id="1.10.443.10:FF:000007">
    <property type="entry name" value="Tyrosine recombinase XerC"/>
    <property type="match status" value="1"/>
</dbReference>
<dbReference type="InterPro" id="IPR010998">
    <property type="entry name" value="Integrase_recombinase_N"/>
</dbReference>
<dbReference type="Pfam" id="PF00589">
    <property type="entry name" value="Phage_integrase"/>
    <property type="match status" value="1"/>
</dbReference>
<dbReference type="InterPro" id="IPR011946">
    <property type="entry name" value="Integrase_integron-type"/>
</dbReference>
<dbReference type="NCBIfam" id="TIGR02249">
    <property type="entry name" value="integrase_gron"/>
    <property type="match status" value="1"/>
</dbReference>
<comment type="similarity">
    <text evidence="2">Belongs to the 'phage' integrase family.</text>
</comment>
<accession>A0AA90SU71</accession>
<organism evidence="12 13">
    <name type="scientific">Candidatus Endonucleibacter bathymodioli</name>
    <dbReference type="NCBI Taxonomy" id="539814"/>
    <lineage>
        <taxon>Bacteria</taxon>
        <taxon>Pseudomonadati</taxon>
        <taxon>Pseudomonadota</taxon>
        <taxon>Gammaproteobacteria</taxon>
        <taxon>Oceanospirillales</taxon>
        <taxon>Endozoicomonadaceae</taxon>
        <taxon>Candidatus Endonucleibacter</taxon>
    </lineage>
</organism>
<gene>
    <name evidence="12" type="ORF">QS748_14900</name>
</gene>
<dbReference type="GO" id="GO:0003677">
    <property type="term" value="F:DNA binding"/>
    <property type="evidence" value="ECO:0007669"/>
    <property type="project" value="UniProtKB-UniRule"/>
</dbReference>
<dbReference type="InterPro" id="IPR044068">
    <property type="entry name" value="CB"/>
</dbReference>
<evidence type="ECO:0000256" key="5">
    <source>
        <dbReference type="ARBA" id="ARBA00023125"/>
    </source>
</evidence>
<feature type="domain" description="Tyr recombinase" evidence="10">
    <location>
        <begin position="104"/>
        <end position="318"/>
    </location>
</feature>
<proteinExistence type="inferred from homology"/>
<keyword evidence="3" id="KW-0963">Cytoplasm</keyword>
<sequence length="328" mass="37810">MNNHKSPFLASIHDYMLTRHYAKRTIETYIYWVYRYILFNNKVHPAQLSSDHVERFLTYLSVEQKVAVATQKIALNAVSFLYKEIIHQALPDSLRFSKSVTPCKLPVVLTQVEMSLLLQKINPKIQLMAQLLYGSGLRQMELLRLRIQDVDFHYLSLLIWNAKGGRHRRVTLAPELVNAIKLQIQFSLRYFELDTKNPQYAGVWLPNALAKKYPAAPKEFSWHYLFPSYKLSSDPETGKIRRHHIDESGLRKAIKLAGKEASILKPISCHTLRHSFATHLLENGADIRTVQEQLGHSDLRTTQIYTHVLQNGANSVLSPLSKIYSHQV</sequence>
<dbReference type="GO" id="GO:0005737">
    <property type="term" value="C:cytoplasm"/>
    <property type="evidence" value="ECO:0007669"/>
    <property type="project" value="UniProtKB-SubCell"/>
</dbReference>
<evidence type="ECO:0000313" key="13">
    <source>
        <dbReference type="Proteomes" id="UP001178148"/>
    </source>
</evidence>
<evidence type="ECO:0000256" key="9">
    <source>
        <dbReference type="PROSITE-ProRule" id="PRU01248"/>
    </source>
</evidence>
<dbReference type="Pfam" id="PF13495">
    <property type="entry name" value="Phage_int_SAM_4"/>
    <property type="match status" value="1"/>
</dbReference>
<evidence type="ECO:0000256" key="2">
    <source>
        <dbReference type="ARBA" id="ARBA00008857"/>
    </source>
</evidence>
<dbReference type="Gene3D" id="1.10.150.130">
    <property type="match status" value="1"/>
</dbReference>
<dbReference type="InterPro" id="IPR013762">
    <property type="entry name" value="Integrase-like_cat_sf"/>
</dbReference>
<dbReference type="EMBL" id="JASXSV010000067">
    <property type="protein sequence ID" value="MDP0590400.1"/>
    <property type="molecule type" value="Genomic_DNA"/>
</dbReference>
<dbReference type="GO" id="GO:0015074">
    <property type="term" value="P:DNA integration"/>
    <property type="evidence" value="ECO:0007669"/>
    <property type="project" value="UniProtKB-KW"/>
</dbReference>
<evidence type="ECO:0000256" key="4">
    <source>
        <dbReference type="ARBA" id="ARBA00022908"/>
    </source>
</evidence>
<dbReference type="InterPro" id="IPR050090">
    <property type="entry name" value="Tyrosine_recombinase_XerCD"/>
</dbReference>
<reference evidence="12 13" key="1">
    <citation type="journal article" date="2023" name="bioRxiv">
        <title>An intranuclear bacterial parasite of deep-sea mussels expresses apoptosis inhibitors acquired from its host.</title>
        <authorList>
            <person name="Gonzalez Porras M.A."/>
            <person name="Assie A."/>
            <person name="Tietjen M."/>
            <person name="Violette M."/>
            <person name="Kleiner M."/>
            <person name="Gruber-Vodicka H."/>
            <person name="Dubilier N."/>
            <person name="Leisch N."/>
        </authorList>
    </citation>
    <scope>NUCLEOTIDE SEQUENCE [LARGE SCALE GENOMIC DNA]</scope>
    <source>
        <strain evidence="12">IAP13</strain>
    </source>
</reference>
<dbReference type="GO" id="GO:0006310">
    <property type="term" value="P:DNA recombination"/>
    <property type="evidence" value="ECO:0007669"/>
    <property type="project" value="UniProtKB-KW"/>
</dbReference>
<evidence type="ECO:0000259" key="11">
    <source>
        <dbReference type="PROSITE" id="PS51900"/>
    </source>
</evidence>
<dbReference type="PANTHER" id="PTHR30349:SF64">
    <property type="entry name" value="PROPHAGE INTEGRASE INTD-RELATED"/>
    <property type="match status" value="1"/>
</dbReference>
<dbReference type="InterPro" id="IPR002104">
    <property type="entry name" value="Integrase_catalytic"/>
</dbReference>
<dbReference type="SUPFAM" id="SSF56349">
    <property type="entry name" value="DNA breaking-rejoining enzymes"/>
    <property type="match status" value="1"/>
</dbReference>
<dbReference type="PROSITE" id="PS51900">
    <property type="entry name" value="CB"/>
    <property type="match status" value="1"/>
</dbReference>
<feature type="domain" description="Core-binding (CB)" evidence="11">
    <location>
        <begin position="1"/>
        <end position="86"/>
    </location>
</feature>
<comment type="subcellular location">
    <subcellularLocation>
        <location evidence="1">Cytoplasm</location>
    </subcellularLocation>
</comment>
<comment type="subunit">
    <text evidence="8">Forms a cyclic heterotetrameric complex composed of two molecules of XerC and two molecules of XerD.</text>
</comment>
<keyword evidence="4" id="KW-0229">DNA integration</keyword>
<dbReference type="PANTHER" id="PTHR30349">
    <property type="entry name" value="PHAGE INTEGRASE-RELATED"/>
    <property type="match status" value="1"/>
</dbReference>
<dbReference type="InterPro" id="IPR004107">
    <property type="entry name" value="Integrase_SAM-like_N"/>
</dbReference>
<evidence type="ECO:0000256" key="6">
    <source>
        <dbReference type="ARBA" id="ARBA00023172"/>
    </source>
</evidence>
<evidence type="ECO:0000259" key="10">
    <source>
        <dbReference type="PROSITE" id="PS51898"/>
    </source>
</evidence>
<dbReference type="InterPro" id="IPR011010">
    <property type="entry name" value="DNA_brk_join_enz"/>
</dbReference>
<protein>
    <submittedName>
        <fullName evidence="12">Integron integrase</fullName>
    </submittedName>
</protein>
<comment type="function">
    <text evidence="7">Site-specific tyrosine recombinase, which acts by catalyzing the cutting and rejoining of the recombining DNA molecules. The XerC-XerD complex is essential to convert dimers of the bacterial chromosome into monomers to permit their segregation at cell division. It also contributes to the segregational stability of plasmids.</text>
</comment>
<dbReference type="Gene3D" id="1.10.443.10">
    <property type="entry name" value="Intergrase catalytic core"/>
    <property type="match status" value="1"/>
</dbReference>
<evidence type="ECO:0000256" key="3">
    <source>
        <dbReference type="ARBA" id="ARBA00022490"/>
    </source>
</evidence>
<evidence type="ECO:0000313" key="12">
    <source>
        <dbReference type="EMBL" id="MDP0590400.1"/>
    </source>
</evidence>